<evidence type="ECO:0000313" key="2">
    <source>
        <dbReference type="Proteomes" id="UP000008206"/>
    </source>
</evidence>
<proteinExistence type="predicted"/>
<organism evidence="1 2">
    <name type="scientific">Gloeothece verrucosa (strain PCC 7822)</name>
    <name type="common">Cyanothece sp. (strain PCC 7822)</name>
    <dbReference type="NCBI Taxonomy" id="497965"/>
    <lineage>
        <taxon>Bacteria</taxon>
        <taxon>Bacillati</taxon>
        <taxon>Cyanobacteriota</taxon>
        <taxon>Cyanophyceae</taxon>
        <taxon>Oscillatoriophycideae</taxon>
        <taxon>Chroococcales</taxon>
        <taxon>Aphanothecaceae</taxon>
        <taxon>Gloeothece</taxon>
        <taxon>Gloeothece verrucosa</taxon>
    </lineage>
</organism>
<dbReference type="HOGENOM" id="CLU_2698463_0_0_3"/>
<protein>
    <submittedName>
        <fullName evidence="1">Uncharacterized protein</fullName>
    </submittedName>
</protein>
<name>E0UEE6_GLOV7</name>
<gene>
    <name evidence="1" type="ordered locus">Cyan7822_3444</name>
</gene>
<dbReference type="AlphaFoldDB" id="E0UEE6"/>
<sequence length="73" mass="8532">MSFKLDLTPVQKLPFSKIGSFQIFSLPDQDGEIWIKVDHHYAQVISNQWSTGRSFSDDEEVVWLLPESYLEEQ</sequence>
<keyword evidence="2" id="KW-1185">Reference proteome</keyword>
<accession>E0UEE6</accession>
<evidence type="ECO:0000313" key="1">
    <source>
        <dbReference type="EMBL" id="ADN15392.1"/>
    </source>
</evidence>
<dbReference type="EMBL" id="CP002198">
    <property type="protein sequence ID" value="ADN15392.1"/>
    <property type="molecule type" value="Genomic_DNA"/>
</dbReference>
<dbReference type="KEGG" id="cyj:Cyan7822_3444"/>
<dbReference type="RefSeq" id="WP_013323461.1">
    <property type="nucleotide sequence ID" value="NC_014501.1"/>
</dbReference>
<reference evidence="2" key="1">
    <citation type="journal article" date="2011" name="MBio">
        <title>Novel metabolic attributes of the genus Cyanothece, comprising a group of unicellular nitrogen-fixing Cyanobacteria.</title>
        <authorList>
            <person name="Bandyopadhyay A."/>
            <person name="Elvitigala T."/>
            <person name="Welsh E."/>
            <person name="Stockel J."/>
            <person name="Liberton M."/>
            <person name="Min H."/>
            <person name="Sherman L.A."/>
            <person name="Pakrasi H.B."/>
        </authorList>
    </citation>
    <scope>NUCLEOTIDE SEQUENCE [LARGE SCALE GENOMIC DNA]</scope>
    <source>
        <strain evidence="2">PCC 7822</strain>
    </source>
</reference>
<dbReference type="Proteomes" id="UP000008206">
    <property type="component" value="Chromosome"/>
</dbReference>